<sequence length="151" mass="16867">MKESVVGDIVMLKNNHKVYGTFAYHTAYNYGNTAAQEEPIYEVPPYEPAKKSRTRSKASSASAKTFVFSVVIMLILVAANTFLAKVVMDQSYNLIQMKKQEAALIDRNVTLRIDVSRLKSPNRIASIASKKLGLNTARENIYVNINVPPKK</sequence>
<reference evidence="2" key="1">
    <citation type="submission" date="2021-02" db="EMBL/GenBank/DDBJ databases">
        <title>Infant gut strain persistence is associated with maternal origin, phylogeny, and functional potential including surface adhesion and iron acquisition.</title>
        <authorList>
            <person name="Lou Y.C."/>
        </authorList>
    </citation>
    <scope>NUCLEOTIDE SEQUENCE</scope>
    <source>
        <strain evidence="2">L3_106_000M1_dasL3_106_000M1_concoct_15</strain>
    </source>
</reference>
<dbReference type="EMBL" id="JAGZCZ010000008">
    <property type="protein sequence ID" value="MBS5520168.1"/>
    <property type="molecule type" value="Genomic_DNA"/>
</dbReference>
<dbReference type="Proteomes" id="UP000754226">
    <property type="component" value="Unassembled WGS sequence"/>
</dbReference>
<dbReference type="GO" id="GO:0051301">
    <property type="term" value="P:cell division"/>
    <property type="evidence" value="ECO:0007669"/>
    <property type="project" value="UniProtKB-KW"/>
</dbReference>
<feature type="transmembrane region" description="Helical" evidence="1">
    <location>
        <begin position="66"/>
        <end position="88"/>
    </location>
</feature>
<gene>
    <name evidence="2" type="ORF">KHX13_07575</name>
</gene>
<evidence type="ECO:0000313" key="2">
    <source>
        <dbReference type="EMBL" id="MBS5520168.1"/>
    </source>
</evidence>
<comment type="caution">
    <text evidence="2">The sequence shown here is derived from an EMBL/GenBank/DDBJ whole genome shotgun (WGS) entry which is preliminary data.</text>
</comment>
<keyword evidence="1" id="KW-0472">Membrane</keyword>
<keyword evidence="1" id="KW-0812">Transmembrane</keyword>
<keyword evidence="2" id="KW-0131">Cell cycle</keyword>
<dbReference type="AlphaFoldDB" id="A0A943EHY3"/>
<name>A0A943EHY3_9FIRM</name>
<keyword evidence="1" id="KW-1133">Transmembrane helix</keyword>
<keyword evidence="2" id="KW-0132">Cell division</keyword>
<proteinExistence type="predicted"/>
<evidence type="ECO:0000256" key="1">
    <source>
        <dbReference type="SAM" id="Phobius"/>
    </source>
</evidence>
<protein>
    <submittedName>
        <fullName evidence="2">Cell division protein FtsL</fullName>
    </submittedName>
</protein>
<evidence type="ECO:0000313" key="3">
    <source>
        <dbReference type="Proteomes" id="UP000754226"/>
    </source>
</evidence>
<accession>A0A943EHY3</accession>
<organism evidence="2 3">
    <name type="scientific">Acidaminococcus intestini</name>
    <dbReference type="NCBI Taxonomy" id="187327"/>
    <lineage>
        <taxon>Bacteria</taxon>
        <taxon>Bacillati</taxon>
        <taxon>Bacillota</taxon>
        <taxon>Negativicutes</taxon>
        <taxon>Acidaminococcales</taxon>
        <taxon>Acidaminococcaceae</taxon>
        <taxon>Acidaminococcus</taxon>
    </lineage>
</organism>